<dbReference type="Proteomes" id="UP000765509">
    <property type="component" value="Unassembled WGS sequence"/>
</dbReference>
<reference evidence="1" key="1">
    <citation type="submission" date="2021-03" db="EMBL/GenBank/DDBJ databases">
        <title>Draft genome sequence of rust myrtle Austropuccinia psidii MF-1, a brazilian biotype.</title>
        <authorList>
            <person name="Quecine M.C."/>
            <person name="Pachon D.M.R."/>
            <person name="Bonatelli M.L."/>
            <person name="Correr F.H."/>
            <person name="Franceschini L.M."/>
            <person name="Leite T.F."/>
            <person name="Margarido G.R.A."/>
            <person name="Almeida C.A."/>
            <person name="Ferrarezi J.A."/>
            <person name="Labate C.A."/>
        </authorList>
    </citation>
    <scope>NUCLEOTIDE SEQUENCE</scope>
    <source>
        <strain evidence="1">MF-1</strain>
    </source>
</reference>
<accession>A0A9Q3HZG6</accession>
<proteinExistence type="predicted"/>
<evidence type="ECO:0000313" key="2">
    <source>
        <dbReference type="Proteomes" id="UP000765509"/>
    </source>
</evidence>
<comment type="caution">
    <text evidence="1">The sequence shown here is derived from an EMBL/GenBank/DDBJ whole genome shotgun (WGS) entry which is preliminary data.</text>
</comment>
<gene>
    <name evidence="1" type="ORF">O181_061532</name>
</gene>
<keyword evidence="2" id="KW-1185">Reference proteome</keyword>
<name>A0A9Q3HZG6_9BASI</name>
<protein>
    <submittedName>
        <fullName evidence="1">Uncharacterized protein</fullName>
    </submittedName>
</protein>
<sequence>MINLWKNSYVSYLGKSNQLKPYMEKAYWGVYALSGIWKNTLLLGGMCFEMMPNCTTVKSLLNKNTPNRHILRWKTSTQEYRGNMNIVHKDGNINKNADLLSRWLLPNNIDNPAYVPEEASPQIPIEGISFTDLKTT</sequence>
<dbReference type="EMBL" id="AVOT02029107">
    <property type="protein sequence ID" value="MBW0521817.1"/>
    <property type="molecule type" value="Genomic_DNA"/>
</dbReference>
<organism evidence="1 2">
    <name type="scientific">Austropuccinia psidii MF-1</name>
    <dbReference type="NCBI Taxonomy" id="1389203"/>
    <lineage>
        <taxon>Eukaryota</taxon>
        <taxon>Fungi</taxon>
        <taxon>Dikarya</taxon>
        <taxon>Basidiomycota</taxon>
        <taxon>Pucciniomycotina</taxon>
        <taxon>Pucciniomycetes</taxon>
        <taxon>Pucciniales</taxon>
        <taxon>Sphaerophragmiaceae</taxon>
        <taxon>Austropuccinia</taxon>
    </lineage>
</organism>
<dbReference type="AlphaFoldDB" id="A0A9Q3HZG6"/>
<evidence type="ECO:0000313" key="1">
    <source>
        <dbReference type="EMBL" id="MBW0521817.1"/>
    </source>
</evidence>